<protein>
    <submittedName>
        <fullName evidence="6">Uncharacterized protein</fullName>
    </submittedName>
</protein>
<name>A0A819E410_9BILA</name>
<evidence type="ECO:0000256" key="1">
    <source>
        <dbReference type="ARBA" id="ARBA00008020"/>
    </source>
</evidence>
<dbReference type="Pfam" id="PF00118">
    <property type="entry name" value="Cpn60_TCP1"/>
    <property type="match status" value="1"/>
</dbReference>
<proteinExistence type="inferred from homology"/>
<keyword evidence="4" id="KW-0143">Chaperone</keyword>
<organism evidence="6 7">
    <name type="scientific">Rotaria sordida</name>
    <dbReference type="NCBI Taxonomy" id="392033"/>
    <lineage>
        <taxon>Eukaryota</taxon>
        <taxon>Metazoa</taxon>
        <taxon>Spiralia</taxon>
        <taxon>Gnathifera</taxon>
        <taxon>Rotifera</taxon>
        <taxon>Eurotatoria</taxon>
        <taxon>Bdelloidea</taxon>
        <taxon>Philodinida</taxon>
        <taxon>Philodinidae</taxon>
        <taxon>Rotaria</taxon>
    </lineage>
</organism>
<dbReference type="InterPro" id="IPR017998">
    <property type="entry name" value="Chaperone_TCP-1"/>
</dbReference>
<sequence>MCDSCKSIISYIEQLSGLDLNNVFLKVNTEKCKERLIAVGDLVKSTLSPKNKIFQCNISGEPDADKLLITNDRATILSKIGVDNLVERVLVVQDDEVGDGTTSVVETENLLAHKIHLQTIITGWRNVTNEALIVLEDVANNNSSNLQQFKSDLMNIARTTLSLGSNLNDSRLEESFLSEKRIRINIPKRIENAPI</sequence>
<evidence type="ECO:0000256" key="4">
    <source>
        <dbReference type="ARBA" id="ARBA00023186"/>
    </source>
</evidence>
<dbReference type="GO" id="GO:0140662">
    <property type="term" value="F:ATP-dependent protein folding chaperone"/>
    <property type="evidence" value="ECO:0007669"/>
    <property type="project" value="InterPro"/>
</dbReference>
<comment type="similarity">
    <text evidence="1">Belongs to the TCP-1 chaperonin family.</text>
</comment>
<gene>
    <name evidence="6" type="ORF">OTI717_LOCUS20744</name>
    <name evidence="5" type="ORF">RFH988_LOCUS3572</name>
</gene>
<dbReference type="SUPFAM" id="SSF48592">
    <property type="entry name" value="GroEL equatorial domain-like"/>
    <property type="match status" value="1"/>
</dbReference>
<evidence type="ECO:0000313" key="6">
    <source>
        <dbReference type="EMBL" id="CAF3843758.1"/>
    </source>
</evidence>
<dbReference type="Proteomes" id="UP000663882">
    <property type="component" value="Unassembled WGS sequence"/>
</dbReference>
<evidence type="ECO:0000313" key="5">
    <source>
        <dbReference type="EMBL" id="CAF0794003.1"/>
    </source>
</evidence>
<dbReference type="GO" id="GO:0005524">
    <property type="term" value="F:ATP binding"/>
    <property type="evidence" value="ECO:0007669"/>
    <property type="project" value="UniProtKB-KW"/>
</dbReference>
<keyword evidence="3" id="KW-0067">ATP-binding</keyword>
<dbReference type="InterPro" id="IPR002194">
    <property type="entry name" value="Chaperonin_TCP-1_CS"/>
</dbReference>
<dbReference type="AlphaFoldDB" id="A0A819E410"/>
<dbReference type="PANTHER" id="PTHR11353">
    <property type="entry name" value="CHAPERONIN"/>
    <property type="match status" value="1"/>
</dbReference>
<dbReference type="OrthoDB" id="10259763at2759"/>
<dbReference type="EMBL" id="CAJNOO010000086">
    <property type="protein sequence ID" value="CAF0794003.1"/>
    <property type="molecule type" value="Genomic_DNA"/>
</dbReference>
<reference evidence="6" key="1">
    <citation type="submission" date="2021-02" db="EMBL/GenBank/DDBJ databases">
        <authorList>
            <person name="Nowell W R."/>
        </authorList>
    </citation>
    <scope>NUCLEOTIDE SEQUENCE</scope>
</reference>
<dbReference type="GO" id="GO:0016887">
    <property type="term" value="F:ATP hydrolysis activity"/>
    <property type="evidence" value="ECO:0007669"/>
    <property type="project" value="InterPro"/>
</dbReference>
<dbReference type="PROSITE" id="PS00995">
    <property type="entry name" value="TCP1_3"/>
    <property type="match status" value="1"/>
</dbReference>
<dbReference type="InterPro" id="IPR002423">
    <property type="entry name" value="Cpn60/GroEL/TCP-1"/>
</dbReference>
<comment type="caution">
    <text evidence="6">The sequence shown here is derived from an EMBL/GenBank/DDBJ whole genome shotgun (WGS) entry which is preliminary data.</text>
</comment>
<evidence type="ECO:0000256" key="3">
    <source>
        <dbReference type="ARBA" id="ARBA00022840"/>
    </source>
</evidence>
<dbReference type="Gene3D" id="3.30.260.10">
    <property type="entry name" value="TCP-1-like chaperonin intermediate domain"/>
    <property type="match status" value="1"/>
</dbReference>
<dbReference type="GO" id="GO:0051082">
    <property type="term" value="F:unfolded protein binding"/>
    <property type="evidence" value="ECO:0007669"/>
    <property type="project" value="InterPro"/>
</dbReference>
<dbReference type="Gene3D" id="1.10.560.10">
    <property type="entry name" value="GroEL-like equatorial domain"/>
    <property type="match status" value="1"/>
</dbReference>
<dbReference type="Proteomes" id="UP000663823">
    <property type="component" value="Unassembled WGS sequence"/>
</dbReference>
<accession>A0A819E410</accession>
<dbReference type="EMBL" id="CAJOAX010003243">
    <property type="protein sequence ID" value="CAF3843758.1"/>
    <property type="molecule type" value="Genomic_DNA"/>
</dbReference>
<evidence type="ECO:0000313" key="7">
    <source>
        <dbReference type="Proteomes" id="UP000663823"/>
    </source>
</evidence>
<dbReference type="InterPro" id="IPR027410">
    <property type="entry name" value="TCP-1-like_intermed_sf"/>
</dbReference>
<keyword evidence="2" id="KW-0547">Nucleotide-binding</keyword>
<evidence type="ECO:0000256" key="2">
    <source>
        <dbReference type="ARBA" id="ARBA00022741"/>
    </source>
</evidence>
<dbReference type="InterPro" id="IPR027413">
    <property type="entry name" value="GROEL-like_equatorial_sf"/>
</dbReference>